<accession>A0A401ICZ7</accession>
<keyword evidence="8" id="KW-1185">Reference proteome</keyword>
<gene>
    <name evidence="7" type="ORF">AsFPU1_0514</name>
</gene>
<dbReference type="InterPro" id="IPR007452">
    <property type="entry name" value="TamB_C"/>
</dbReference>
<evidence type="ECO:0000256" key="4">
    <source>
        <dbReference type="ARBA" id="ARBA00023136"/>
    </source>
</evidence>
<evidence type="ECO:0000256" key="3">
    <source>
        <dbReference type="ARBA" id="ARBA00022989"/>
    </source>
</evidence>
<protein>
    <submittedName>
        <fullName evidence="7">Heme utilization protein</fullName>
    </submittedName>
</protein>
<evidence type="ECO:0000256" key="5">
    <source>
        <dbReference type="SAM" id="Phobius"/>
    </source>
</evidence>
<evidence type="ECO:0000256" key="1">
    <source>
        <dbReference type="ARBA" id="ARBA00004167"/>
    </source>
</evidence>
<dbReference type="OrthoDB" id="536281at2"/>
<evidence type="ECO:0000259" key="6">
    <source>
        <dbReference type="Pfam" id="PF04357"/>
    </source>
</evidence>
<dbReference type="GO" id="GO:0009306">
    <property type="term" value="P:protein secretion"/>
    <property type="evidence" value="ECO:0007669"/>
    <property type="project" value="InterPro"/>
</dbReference>
<evidence type="ECO:0000313" key="7">
    <source>
        <dbReference type="EMBL" id="GBF79122.1"/>
    </source>
</evidence>
<sequence>MSQSPPPQTGISRHFSRFFHIIKRPKTIIIGTTSISILGLGYMGLGIFLREYLPPWLEQQVSQIINRPIDIGELQGFSLTHLSLGKSSIPSTSNYSSHLTTESVIVNFNPFSLLFQRTLSLTIIPHKLKSYLPQNAQGNWLDFKVTDDKVPVNLDVTFSLKQSELQLLAYDSKNPVNVDITGKATYQENPLKKWDYNINLGLLASDINIQGKTMIKTTESQVKLTINKLALNDLTNLIPNLPIQLKQGDIKANLNLNLPSLKEFDHTEAEGTVKVNNLESKGQLLKKPIEVLGNFSFAGSKILIDKAQVNLGNIIGEIKGNYDWQTGSNLGIDIKGLSWDNFNQVFPISSPVKIKGQVDVNLKLTGKLNNPFLIGKIDNKNPIIIAKTTLNKVAGQFQTNFNELVLKSFRIKPESGGEITAKGVIQPNLINSLQNKKPLTLDKYPLNLTFQTKLNTAKLVDVYYKLPKRINLGNLTAKGQLKGTIGNIKGIMQWQNLSNLSQPNSNILSQGSIVINRHNLSLTNTELITNRGTVFLTGNADLKVKTWQTTLKYNSLSLTPFCAVNKLKCPDDFLIERGNSQFLGRLDKPFNTSLQMQSNLGLSIAQGKVIINSQIEQGKITAATTVVKLLINSFLPQLPIPVTLNNSEINIAAKLDNIWHNSTLNWQAITAKANLELSVVDSKIKTIGTVKEGNINGIANLNNLSLNSLVSQLSIPVKLTQSQITFSGNLSQPNFNGLQINADTNLIIANQKIRSNTQLNQGIITLNATTTPPTLTEWIIKGYPVIRVNKANVNLTTDLASLLSLNFNRITGNAETEFSIAKGTLITSTKFNQDQIESQITAQNIHLSSLNSQLFFLDKLEPLNAKINLTAPINAIFPSDKISSVKADAISINIGKQNLTANGNLLLSNLWKNPDIKEVNLNVNTQINLETLPLTKLLAKIPVNRNLLSQTIDLTGQGKFKGKLVARNLLTDPLSLKNLQLIGDLSLSNFSINNRLFDPIISGKIKIESSDKISINLRGKQDIIAADLTTCKLQKCLFPYLLNSFEIQQIAKTSNPIIAQGKYENDRLVAKVQNFPLELLRISPISNYGIPDYLGGQLNINLDFNPSTLNLGGNLSLSNPKLGKIVGDKFTTSWVYQDNRVVLDNTTLKIGNSSYNVAGALNLKSGNIEGKLDVKEGYIQDILTALNLSDWDSLLRLLNLRDNIFTTAEQINPKPMGNIDDTVAEQVNSFWQNDRIIKDIVVARNSGDLPRKLNMRGKFNAGITLSGNLKEPQLTVKLEGNKWQWTPQPSIPSIINPLGLVIEGAQIIPIEKIDIQGQLENGIIKLKPTIEVGQTLAQGTLNLSYKNNQFYIEPSDFKVEKLTLDLVRSLIVIPEDINGLVKLEGVLQGSLINPEMKGKFEFNDGSVYARLLNQDLGGEFSYGQDKLKVKMTNPDFIQLNALVPFPIDNNNNNDFTINAKIGTEAFSLLEPLTQGQIVWDGGKGEININVNGKVTVYDKLKISLNPDSKITLNLENGTFNSELLPIPVTLNSQIILQNGYFQVKELTAEVATRVLTAQGSLPLFPLSPKATPNPTPLTLNINEESINLNGIYEGLIDGKIVIDGALISPVIGGKLRFSKGQLVVPTFPKQQANSPIFESWVGTFTPNNGIISSPRLNDFKISIDEVGIDQKKINPKFYFNVSGDITFNGKLSNLSFAEIFALEPSGTVKVNTGKIDIPVTRVFFSSKQDNTLTFLPQDGLLNPYLNLELKFYLLLVGLQSIKDNEIPDDILQNSRARSAEVTLGIKGSASQLLPNLGQQLEQVCQFTRTDNRPIPSSPTISNSLLTQIAKCIEVNNLGTNSIGDLVQSPIVTVTSNPPLTNSQLFALFGSQLPDFIAEKQQQNSTQLLQIGVPQVAVVLLPFLQDWIFQMNETTDDIGDSIGLPNLSIYPVLQTVYELDNKALVRFSYNYSINEATIRYETKF</sequence>
<feature type="domain" description="Translocation and assembly module TamB C-terminal" evidence="6">
    <location>
        <begin position="1554"/>
        <end position="1888"/>
    </location>
</feature>
<feature type="transmembrane region" description="Helical" evidence="5">
    <location>
        <begin position="27"/>
        <end position="49"/>
    </location>
</feature>
<keyword evidence="3 5" id="KW-1133">Transmembrane helix</keyword>
<organism evidence="7 8">
    <name type="scientific">Aphanothece sacrum FPU1</name>
    <dbReference type="NCBI Taxonomy" id="1920663"/>
    <lineage>
        <taxon>Bacteria</taxon>
        <taxon>Bacillati</taxon>
        <taxon>Cyanobacteriota</taxon>
        <taxon>Cyanophyceae</taxon>
        <taxon>Oscillatoriophycideae</taxon>
        <taxon>Chroococcales</taxon>
        <taxon>Aphanothecaceae</taxon>
        <taxon>Aphanothece</taxon>
    </lineage>
</organism>
<keyword evidence="2 5" id="KW-0812">Transmembrane</keyword>
<dbReference type="PANTHER" id="PTHR34457:SF3">
    <property type="entry name" value="PROTEIN TIC236, CHLOROPLASTIC"/>
    <property type="match status" value="1"/>
</dbReference>
<dbReference type="EMBL" id="BDQK01000001">
    <property type="protein sequence ID" value="GBF79122.1"/>
    <property type="molecule type" value="Genomic_DNA"/>
</dbReference>
<comment type="caution">
    <text evidence="7">The sequence shown here is derived from an EMBL/GenBank/DDBJ whole genome shotgun (WGS) entry which is preliminary data.</text>
</comment>
<name>A0A401ICZ7_APHSA</name>
<dbReference type="RefSeq" id="WP_125061035.1">
    <property type="nucleotide sequence ID" value="NZ_BDQK01000001.1"/>
</dbReference>
<dbReference type="Pfam" id="PF04357">
    <property type="entry name" value="TamB"/>
    <property type="match status" value="1"/>
</dbReference>
<dbReference type="GO" id="GO:0005886">
    <property type="term" value="C:plasma membrane"/>
    <property type="evidence" value="ECO:0007669"/>
    <property type="project" value="InterPro"/>
</dbReference>
<dbReference type="PANTHER" id="PTHR34457">
    <property type="entry name" value="EMBRYO DEFECTIVE 2410"/>
    <property type="match status" value="1"/>
</dbReference>
<comment type="subcellular location">
    <subcellularLocation>
        <location evidence="1">Membrane</location>
        <topology evidence="1">Single-pass membrane protein</topology>
    </subcellularLocation>
</comment>
<evidence type="ECO:0000256" key="2">
    <source>
        <dbReference type="ARBA" id="ARBA00022692"/>
    </source>
</evidence>
<evidence type="ECO:0000313" key="8">
    <source>
        <dbReference type="Proteomes" id="UP000287247"/>
    </source>
</evidence>
<dbReference type="InterPro" id="IPR053022">
    <property type="entry name" value="Chloroplast_translocon_comp"/>
</dbReference>
<dbReference type="Proteomes" id="UP000287247">
    <property type="component" value="Unassembled WGS sequence"/>
</dbReference>
<reference evidence="8" key="1">
    <citation type="submission" date="2017-05" db="EMBL/GenBank/DDBJ databases">
        <title>Physiological properties and genetic analysis related to exopolysaccharide production of fresh-water unicellular cyanobacterium Aphanothece sacrum, Suizenji Nori, that has been cultured as a food source in Japan.</title>
        <authorList>
            <person name="Kanesaki Y."/>
            <person name="Yoshikawa S."/>
            <person name="Ohki K."/>
        </authorList>
    </citation>
    <scope>NUCLEOTIDE SEQUENCE [LARGE SCALE GENOMIC DNA]</scope>
    <source>
        <strain evidence="8">FPU1</strain>
    </source>
</reference>
<proteinExistence type="predicted"/>
<keyword evidence="4 5" id="KW-0472">Membrane</keyword>